<proteinExistence type="predicted"/>
<dbReference type="EMBL" id="PYDT01000009">
    <property type="protein sequence ID" value="THU49048.1"/>
    <property type="molecule type" value="Genomic_DNA"/>
</dbReference>
<comment type="caution">
    <text evidence="5">The sequence shown here is derived from an EMBL/GenBank/DDBJ whole genome shotgun (WGS) entry which is preliminary data.</text>
</comment>
<keyword evidence="1" id="KW-0175">Coiled coil</keyword>
<dbReference type="STRING" id="52838.A0A4S8IKS5"/>
<feature type="domain" description="DUF547" evidence="3">
    <location>
        <begin position="375"/>
        <end position="505"/>
    </location>
</feature>
<organism evidence="5 6">
    <name type="scientific">Musa balbisiana</name>
    <name type="common">Banana</name>
    <dbReference type="NCBI Taxonomy" id="52838"/>
    <lineage>
        <taxon>Eukaryota</taxon>
        <taxon>Viridiplantae</taxon>
        <taxon>Streptophyta</taxon>
        <taxon>Embryophyta</taxon>
        <taxon>Tracheophyta</taxon>
        <taxon>Spermatophyta</taxon>
        <taxon>Magnoliopsida</taxon>
        <taxon>Liliopsida</taxon>
        <taxon>Zingiberales</taxon>
        <taxon>Musaceae</taxon>
        <taxon>Musa</taxon>
    </lineage>
</organism>
<dbReference type="Proteomes" id="UP000317650">
    <property type="component" value="Chromosome 6"/>
</dbReference>
<dbReference type="PANTHER" id="PTHR46248:SF9">
    <property type="entry name" value="EXPRESSED PROTEIN"/>
    <property type="match status" value="1"/>
</dbReference>
<name>A0A4S8IKS5_MUSBA</name>
<evidence type="ECO:0000313" key="6">
    <source>
        <dbReference type="Proteomes" id="UP000317650"/>
    </source>
</evidence>
<reference evidence="5 6" key="1">
    <citation type="journal article" date="2019" name="Nat. Plants">
        <title>Genome sequencing of Musa balbisiana reveals subgenome evolution and function divergence in polyploid bananas.</title>
        <authorList>
            <person name="Yao X."/>
        </authorList>
    </citation>
    <scope>NUCLEOTIDE SEQUENCE [LARGE SCALE GENOMIC DNA]</scope>
    <source>
        <strain evidence="6">cv. DH-PKW</strain>
        <tissue evidence="5">Leaves</tissue>
    </source>
</reference>
<accession>A0A4S8IKS5</accession>
<dbReference type="Pfam" id="PF14389">
    <property type="entry name" value="Lzipper-MIP1"/>
    <property type="match status" value="1"/>
</dbReference>
<dbReference type="PANTHER" id="PTHR46248">
    <property type="entry name" value="EXPRESSED PROTEIN"/>
    <property type="match status" value="1"/>
</dbReference>
<feature type="compositionally biased region" description="Basic and acidic residues" evidence="2">
    <location>
        <begin position="42"/>
        <end position="54"/>
    </location>
</feature>
<feature type="region of interest" description="Disordered" evidence="2">
    <location>
        <begin position="30"/>
        <end position="84"/>
    </location>
</feature>
<gene>
    <name evidence="5" type="ORF">C4D60_Mb06t05470</name>
</gene>
<evidence type="ECO:0000313" key="5">
    <source>
        <dbReference type="EMBL" id="THU49048.1"/>
    </source>
</evidence>
<feature type="coiled-coil region" evidence="1">
    <location>
        <begin position="88"/>
        <end position="161"/>
    </location>
</feature>
<dbReference type="AlphaFoldDB" id="A0A4S8IKS5"/>
<evidence type="ECO:0000256" key="2">
    <source>
        <dbReference type="SAM" id="MobiDB-lite"/>
    </source>
</evidence>
<evidence type="ECO:0000256" key="1">
    <source>
        <dbReference type="SAM" id="Coils"/>
    </source>
</evidence>
<dbReference type="InterPro" id="IPR025757">
    <property type="entry name" value="MIP1_Leuzipper"/>
</dbReference>
<evidence type="ECO:0008006" key="7">
    <source>
        <dbReference type="Google" id="ProtNLM"/>
    </source>
</evidence>
<feature type="compositionally biased region" description="Basic and acidic residues" evidence="2">
    <location>
        <begin position="64"/>
        <end position="78"/>
    </location>
</feature>
<dbReference type="InterPro" id="IPR006869">
    <property type="entry name" value="DUF547"/>
</dbReference>
<dbReference type="Pfam" id="PF04784">
    <property type="entry name" value="DUF547"/>
    <property type="match status" value="1"/>
</dbReference>
<evidence type="ECO:0000259" key="4">
    <source>
        <dbReference type="Pfam" id="PF14389"/>
    </source>
</evidence>
<evidence type="ECO:0000259" key="3">
    <source>
        <dbReference type="Pfam" id="PF04784"/>
    </source>
</evidence>
<keyword evidence="6" id="KW-1185">Reference proteome</keyword>
<protein>
    <recommendedName>
        <fullName evidence="7">Ternary complex factor MIP1 leucine-zipper domain-containing protein</fullName>
    </recommendedName>
</protein>
<sequence>METRDQLIHHKGCTVCSLPLSSLAVICPFGSMTKRPPSQQKQQEKGTEEEEAKRPALTSEEMEEEKKTELQGNRKEGFSRCQSRRQKKIALQQDVDKLRKKLRQEENVHRALARAFTRPLGALPRLPPYLPTHTLELLAEVAVLEEEVARLEEQVVKFRQGLYQEAICISSSKQSKEGESNSCLDGRLFECSKTSKPSGMERFGLSFDHSTNIKNTPKKQRFPLAFHEDKRGKENRWITNFSRNSKRSPVKHADAQTECAVTDRERDYASDEVIPNKLSEDIVKCLMNIFLRMSSKKIEDGMETSPSTSASCERSVEAGFQDPYGICAEFGKRDIGPYKNFRSIEVSWNHQNLTASASLKRRLKVLLRKLESVDLSELTHQQKLAFWINIYNSCMMNAFLEQGILTNPEMIAALMTKAVINVGGHFLSAITIEHIILRFPYYWKNVSPKEPKNGAMPIRGIFGLEWWEPLVTFALSCGSWSSPAVRVYTAAQVENELETAKRDYLQAAVGISTPNKLAIPKLLDWYLLDFAKDVGSLMDWICLQLPSELRSEAAKCLEMDRMIVPLAIQVLRYEFRFRYILAP</sequence>
<feature type="domain" description="Ternary complex factor MIP1 leucine-zipper" evidence="4">
    <location>
        <begin position="84"/>
        <end position="165"/>
    </location>
</feature>